<keyword evidence="5" id="KW-0694">RNA-binding</keyword>
<keyword evidence="4" id="KW-0521">NADP</keyword>
<protein>
    <submittedName>
        <fullName evidence="8">Phthiocerol synthesis polyketide synthase type I PpsC</fullName>
        <ecNumber evidence="8">2.3.1.41</ecNumber>
    </submittedName>
</protein>
<proteinExistence type="predicted"/>
<dbReference type="Gene3D" id="3.40.50.720">
    <property type="entry name" value="NAD(P)-binding Rossmann-like Domain"/>
    <property type="match status" value="1"/>
</dbReference>
<evidence type="ECO:0000313" key="8">
    <source>
        <dbReference type="EMBL" id="OBX36030.1"/>
    </source>
</evidence>
<evidence type="ECO:0000256" key="5">
    <source>
        <dbReference type="ARBA" id="ARBA00022884"/>
    </source>
</evidence>
<evidence type="ECO:0000256" key="1">
    <source>
        <dbReference type="ARBA" id="ARBA00004496"/>
    </source>
</evidence>
<dbReference type="PROSITE" id="PS01162">
    <property type="entry name" value="QOR_ZETA_CRYSTAL"/>
    <property type="match status" value="1"/>
</dbReference>
<evidence type="ECO:0000259" key="7">
    <source>
        <dbReference type="SMART" id="SM00829"/>
    </source>
</evidence>
<organism evidence="8 9">
    <name type="scientific">Halomonas elongata</name>
    <dbReference type="NCBI Taxonomy" id="2746"/>
    <lineage>
        <taxon>Bacteria</taxon>
        <taxon>Pseudomonadati</taxon>
        <taxon>Pseudomonadota</taxon>
        <taxon>Gammaproteobacteria</taxon>
        <taxon>Oceanospirillales</taxon>
        <taxon>Halomonadaceae</taxon>
        <taxon>Halomonas</taxon>
    </lineage>
</organism>
<dbReference type="InterPro" id="IPR013149">
    <property type="entry name" value="ADH-like_C"/>
</dbReference>
<dbReference type="SUPFAM" id="SSF51735">
    <property type="entry name" value="NAD(P)-binding Rossmann-fold domains"/>
    <property type="match status" value="1"/>
</dbReference>
<dbReference type="AlphaFoldDB" id="A0A1B8P1B8"/>
<dbReference type="InterPro" id="IPR011032">
    <property type="entry name" value="GroES-like_sf"/>
</dbReference>
<evidence type="ECO:0000256" key="3">
    <source>
        <dbReference type="ARBA" id="ARBA00022490"/>
    </source>
</evidence>
<accession>A0A1B8P1B8</accession>
<keyword evidence="8" id="KW-0808">Transferase</keyword>
<gene>
    <name evidence="8" type="primary">ppsC_1</name>
    <name evidence="8" type="ORF">A8U91_00366</name>
</gene>
<reference evidence="8 9" key="1">
    <citation type="submission" date="2016-06" db="EMBL/GenBank/DDBJ databases">
        <title>Genome sequence of halotolerant plant growth promoting strain of Halomonas elongata HEK1 isolated from salterns of Rann of Kutch, Gujarat, India.</title>
        <authorList>
            <person name="Gaba S."/>
            <person name="Singh R.N."/>
            <person name="Abrol S."/>
            <person name="Kaushik R."/>
            <person name="Saxena A.K."/>
        </authorList>
    </citation>
    <scope>NUCLEOTIDE SEQUENCE [LARGE SCALE GENOMIC DNA]</scope>
    <source>
        <strain evidence="8 9">HEK1</strain>
    </source>
</reference>
<dbReference type="GO" id="GO:0008270">
    <property type="term" value="F:zinc ion binding"/>
    <property type="evidence" value="ECO:0007669"/>
    <property type="project" value="InterPro"/>
</dbReference>
<dbReference type="InterPro" id="IPR020843">
    <property type="entry name" value="ER"/>
</dbReference>
<keyword evidence="3" id="KW-0963">Cytoplasm</keyword>
<dbReference type="InterPro" id="IPR002364">
    <property type="entry name" value="Quin_OxRdtase/zeta-crystal_CS"/>
</dbReference>
<dbReference type="GO" id="GO:0016491">
    <property type="term" value="F:oxidoreductase activity"/>
    <property type="evidence" value="ECO:0007669"/>
    <property type="project" value="InterPro"/>
</dbReference>
<dbReference type="Pfam" id="PF08240">
    <property type="entry name" value="ADH_N"/>
    <property type="match status" value="1"/>
</dbReference>
<dbReference type="SMART" id="SM00829">
    <property type="entry name" value="PKS_ER"/>
    <property type="match status" value="1"/>
</dbReference>
<evidence type="ECO:0000256" key="6">
    <source>
        <dbReference type="ARBA" id="ARBA00022990"/>
    </source>
</evidence>
<dbReference type="Proteomes" id="UP000092504">
    <property type="component" value="Unassembled WGS sequence"/>
</dbReference>
<dbReference type="EC" id="2.3.1.41" evidence="8"/>
<sequence length="391" mass="42044">MGFTSLPETVPTTMSAMLLTGHGDVDKLVYRQDVATPRPAAGEVLVKVTATAKNNTDRKAREGLYPTKDKGEVASFAMGGSPTLTFPRIQGADVVGQVVAVGDGVDASRLGERGLLDFNLYADERRDINLTPDYYGHGADGGYAEYIAVPSDQFHHVPNPELSDAELAAMGMCSYQTAYHMMTSAGIKAGERVLVTGASGGVGTALIQLCRIVGAVPYALSQRDKAQALLNLGAEAVLDRSDMSDFTEQVKAVTGGAPIDAVMDLVGGEMTDRFIDTMIFDMNARASYPRLSIAGASGGNVSEIMWTRIYLYQVQIFGVSHGTREEAEQLVAWIRDGQLKPVLHAAFKLSELHEAERYFVNRGSNYLGKIVIVPDSEWAQHGAPHALEGQQ</sequence>
<evidence type="ECO:0000313" key="9">
    <source>
        <dbReference type="Proteomes" id="UP000092504"/>
    </source>
</evidence>
<dbReference type="PANTHER" id="PTHR44154:SF1">
    <property type="entry name" value="QUINONE OXIDOREDUCTASE"/>
    <property type="match status" value="1"/>
</dbReference>
<evidence type="ECO:0000256" key="4">
    <source>
        <dbReference type="ARBA" id="ARBA00022857"/>
    </source>
</evidence>
<comment type="caution">
    <text evidence="8">The sequence shown here is derived from an EMBL/GenBank/DDBJ whole genome shotgun (WGS) entry which is preliminary data.</text>
</comment>
<keyword evidence="6" id="KW-0007">Acetylation</keyword>
<comment type="subcellular location">
    <subcellularLocation>
        <location evidence="1">Cytoplasm</location>
    </subcellularLocation>
</comment>
<comment type="subunit">
    <text evidence="2">Homotetramer.</text>
</comment>
<dbReference type="EMBL" id="MAJD01000001">
    <property type="protein sequence ID" value="OBX36030.1"/>
    <property type="molecule type" value="Genomic_DNA"/>
</dbReference>
<evidence type="ECO:0000256" key="2">
    <source>
        <dbReference type="ARBA" id="ARBA00011881"/>
    </source>
</evidence>
<dbReference type="InterPro" id="IPR051603">
    <property type="entry name" value="Zinc-ADH_QOR/CCCR"/>
</dbReference>
<dbReference type="GO" id="GO:0004315">
    <property type="term" value="F:3-oxoacyl-[acyl-carrier-protein] synthase activity"/>
    <property type="evidence" value="ECO:0007669"/>
    <property type="project" value="UniProtKB-EC"/>
</dbReference>
<dbReference type="Gene3D" id="3.90.180.10">
    <property type="entry name" value="Medium-chain alcohol dehydrogenases, catalytic domain"/>
    <property type="match status" value="1"/>
</dbReference>
<dbReference type="Pfam" id="PF00107">
    <property type="entry name" value="ADH_zinc_N"/>
    <property type="match status" value="1"/>
</dbReference>
<dbReference type="InterPro" id="IPR013154">
    <property type="entry name" value="ADH-like_N"/>
</dbReference>
<feature type="domain" description="Enoyl reductase (ER)" evidence="7">
    <location>
        <begin position="23"/>
        <end position="372"/>
    </location>
</feature>
<dbReference type="GO" id="GO:0005737">
    <property type="term" value="C:cytoplasm"/>
    <property type="evidence" value="ECO:0007669"/>
    <property type="project" value="UniProtKB-SubCell"/>
</dbReference>
<dbReference type="SUPFAM" id="SSF50129">
    <property type="entry name" value="GroES-like"/>
    <property type="match status" value="1"/>
</dbReference>
<dbReference type="GO" id="GO:0003723">
    <property type="term" value="F:RNA binding"/>
    <property type="evidence" value="ECO:0007669"/>
    <property type="project" value="UniProtKB-KW"/>
</dbReference>
<name>A0A1B8P1B8_HALEL</name>
<keyword evidence="8" id="KW-0012">Acyltransferase</keyword>
<dbReference type="PANTHER" id="PTHR44154">
    <property type="entry name" value="QUINONE OXIDOREDUCTASE"/>
    <property type="match status" value="1"/>
</dbReference>
<dbReference type="InterPro" id="IPR036291">
    <property type="entry name" value="NAD(P)-bd_dom_sf"/>
</dbReference>
<dbReference type="PATRIC" id="fig|2746.7.peg.379"/>